<reference evidence="3 4" key="1">
    <citation type="submission" date="2019-07" db="EMBL/GenBank/DDBJ databases">
        <title>New species of Amycolatopsis and Streptomyces.</title>
        <authorList>
            <person name="Duangmal K."/>
            <person name="Teo W.F.A."/>
            <person name="Lipun K."/>
        </authorList>
    </citation>
    <scope>NUCLEOTIDE SEQUENCE [LARGE SCALE GENOMIC DNA]</scope>
    <source>
        <strain evidence="3 4">NBRC 106415</strain>
    </source>
</reference>
<dbReference type="Proteomes" id="UP000400924">
    <property type="component" value="Unassembled WGS sequence"/>
</dbReference>
<gene>
    <name evidence="3" type="ORF">FNH08_16400</name>
</gene>
<protein>
    <submittedName>
        <fullName evidence="3">IS110 family transposase</fullName>
    </submittedName>
</protein>
<feature type="region of interest" description="Disordered" evidence="1">
    <location>
        <begin position="187"/>
        <end position="267"/>
    </location>
</feature>
<feature type="domain" description="Transposase IS116/IS110/IS902 C-terminal" evidence="2">
    <location>
        <begin position="148"/>
        <end position="194"/>
    </location>
</feature>
<evidence type="ECO:0000256" key="1">
    <source>
        <dbReference type="SAM" id="MobiDB-lite"/>
    </source>
</evidence>
<sequence length="267" mass="27856">MIEVNRPDKAERRRIGKSDPIDAYAAARAVVSGRATSAPKGDAVAGIRALHNAARSAIKARTAALNQIGHILISAPNVIRTKYDVLQGDKRIAALTRLRVGNDLALAPVLTSLRTLATRVQSLTAEHDTLTAELDILVTRLNPGLRAAYGVGPDTATQLLITAGDNTARLRSEASFAALCGVAPVPASSGKPTGTGSPAAVTVPPTRPSTGSRSSVCVVTSAPVTTLPGRLTPAGPRRKSPSCSRCWSTRSRIGLGRRPRRGSGGRW</sequence>
<accession>A0A5N8XHY3</accession>
<evidence type="ECO:0000313" key="3">
    <source>
        <dbReference type="EMBL" id="MPY58686.1"/>
    </source>
</evidence>
<evidence type="ECO:0000313" key="4">
    <source>
        <dbReference type="Proteomes" id="UP000400924"/>
    </source>
</evidence>
<dbReference type="OrthoDB" id="4337860at2"/>
<dbReference type="EMBL" id="VJZC01000096">
    <property type="protein sequence ID" value="MPY58686.1"/>
    <property type="molecule type" value="Genomic_DNA"/>
</dbReference>
<evidence type="ECO:0000259" key="2">
    <source>
        <dbReference type="Pfam" id="PF02371"/>
    </source>
</evidence>
<dbReference type="InterPro" id="IPR047650">
    <property type="entry name" value="Transpos_IS110"/>
</dbReference>
<feature type="compositionally biased region" description="Basic residues" evidence="1">
    <location>
        <begin position="255"/>
        <end position="267"/>
    </location>
</feature>
<dbReference type="PANTHER" id="PTHR33055">
    <property type="entry name" value="TRANSPOSASE FOR INSERTION SEQUENCE ELEMENT IS1111A"/>
    <property type="match status" value="1"/>
</dbReference>
<name>A0A5N8XHY3_9ACTN</name>
<dbReference type="Pfam" id="PF02371">
    <property type="entry name" value="Transposase_20"/>
    <property type="match status" value="1"/>
</dbReference>
<feature type="compositionally biased region" description="Low complexity" evidence="1">
    <location>
        <begin position="201"/>
        <end position="216"/>
    </location>
</feature>
<organism evidence="3 4">
    <name type="scientific">Streptomyces spongiae</name>
    <dbReference type="NCBI Taxonomy" id="565072"/>
    <lineage>
        <taxon>Bacteria</taxon>
        <taxon>Bacillati</taxon>
        <taxon>Actinomycetota</taxon>
        <taxon>Actinomycetes</taxon>
        <taxon>Kitasatosporales</taxon>
        <taxon>Streptomycetaceae</taxon>
        <taxon>Streptomyces</taxon>
    </lineage>
</organism>
<dbReference type="PANTHER" id="PTHR33055:SF16">
    <property type="entry name" value="TRANSPOSASE FOR INSERTION SEQUENCE ELEMENT IS1547"/>
    <property type="match status" value="1"/>
</dbReference>
<comment type="caution">
    <text evidence="3">The sequence shown here is derived from an EMBL/GenBank/DDBJ whole genome shotgun (WGS) entry which is preliminary data.</text>
</comment>
<dbReference type="InterPro" id="IPR003346">
    <property type="entry name" value="Transposase_20"/>
</dbReference>
<keyword evidence="4" id="KW-1185">Reference proteome</keyword>
<dbReference type="GO" id="GO:0003677">
    <property type="term" value="F:DNA binding"/>
    <property type="evidence" value="ECO:0007669"/>
    <property type="project" value="InterPro"/>
</dbReference>
<dbReference type="GO" id="GO:0004803">
    <property type="term" value="F:transposase activity"/>
    <property type="evidence" value="ECO:0007669"/>
    <property type="project" value="InterPro"/>
</dbReference>
<proteinExistence type="predicted"/>
<dbReference type="GO" id="GO:0006313">
    <property type="term" value="P:DNA transposition"/>
    <property type="evidence" value="ECO:0007669"/>
    <property type="project" value="InterPro"/>
</dbReference>
<dbReference type="AlphaFoldDB" id="A0A5N8XHY3"/>